<proteinExistence type="predicted"/>
<dbReference type="EMBL" id="CP159872">
    <property type="protein sequence ID" value="XCM83794.1"/>
    <property type="molecule type" value="Genomic_DNA"/>
</dbReference>
<keyword evidence="1" id="KW-0472">Membrane</keyword>
<sequence>MRFGLAWYVLLGVAGLAWYWSAHWGSRCVIWAVYVLLLPAARARSAVLRLGRHPARPQRRGRRT</sequence>
<dbReference type="KEGG" id="kcm:ABWK59_35170"/>
<organism evidence="2">
    <name type="scientific">Kitasatospora camelliae</name>
    <dbReference type="NCBI Taxonomy" id="3156397"/>
    <lineage>
        <taxon>Bacteria</taxon>
        <taxon>Bacillati</taxon>
        <taxon>Actinomycetota</taxon>
        <taxon>Actinomycetes</taxon>
        <taxon>Kitasatosporales</taxon>
        <taxon>Streptomycetaceae</taxon>
        <taxon>Kitasatospora</taxon>
    </lineage>
</organism>
<reference evidence="2" key="1">
    <citation type="submission" date="2024-06" db="EMBL/GenBank/DDBJ databases">
        <title>The genome sequences of Kitasatospora sp. strain HUAS MG31.</title>
        <authorList>
            <person name="Mo P."/>
        </authorList>
    </citation>
    <scope>NUCLEOTIDE SEQUENCE</scope>
    <source>
        <strain evidence="2">HUAS MG31</strain>
    </source>
</reference>
<gene>
    <name evidence="2" type="ORF">ABWK59_35170</name>
</gene>
<evidence type="ECO:0000256" key="1">
    <source>
        <dbReference type="SAM" id="Phobius"/>
    </source>
</evidence>
<dbReference type="RefSeq" id="WP_354644731.1">
    <property type="nucleotide sequence ID" value="NZ_CP159872.1"/>
</dbReference>
<keyword evidence="1" id="KW-0812">Transmembrane</keyword>
<feature type="transmembrane region" description="Helical" evidence="1">
    <location>
        <begin position="5"/>
        <end position="23"/>
    </location>
</feature>
<feature type="transmembrane region" description="Helical" evidence="1">
    <location>
        <begin position="29"/>
        <end position="50"/>
    </location>
</feature>
<name>A0AAU8K6Y6_9ACTN</name>
<keyword evidence="1" id="KW-1133">Transmembrane helix</keyword>
<protein>
    <submittedName>
        <fullName evidence="2">Uncharacterized protein</fullName>
    </submittedName>
</protein>
<dbReference type="AlphaFoldDB" id="A0AAU8K6Y6"/>
<accession>A0AAU8K6Y6</accession>
<evidence type="ECO:0000313" key="2">
    <source>
        <dbReference type="EMBL" id="XCM83794.1"/>
    </source>
</evidence>